<gene>
    <name evidence="1" type="ORF">J1C47_13610</name>
</gene>
<name>A0ABS3J4S6_9HYPH</name>
<protein>
    <submittedName>
        <fullName evidence="1">Uncharacterized protein</fullName>
    </submittedName>
</protein>
<proteinExistence type="predicted"/>
<dbReference type="RefSeq" id="WP_207351315.1">
    <property type="nucleotide sequence ID" value="NZ_JAFMPY010000013.1"/>
</dbReference>
<evidence type="ECO:0000313" key="2">
    <source>
        <dbReference type="Proteomes" id="UP000664288"/>
    </source>
</evidence>
<keyword evidence="2" id="KW-1185">Reference proteome</keyword>
<reference evidence="1 2" key="1">
    <citation type="submission" date="2021-03" db="EMBL/GenBank/DDBJ databases">
        <title>Whole genome sequence of Jiella sp. MQZ13P-4.</title>
        <authorList>
            <person name="Tuo L."/>
        </authorList>
    </citation>
    <scope>NUCLEOTIDE SEQUENCE [LARGE SCALE GENOMIC DNA]</scope>
    <source>
        <strain evidence="1 2">MQZ13P-4</strain>
    </source>
</reference>
<organism evidence="1 2">
    <name type="scientific">Jiella sonneratiae</name>
    <dbReference type="NCBI Taxonomy" id="2816856"/>
    <lineage>
        <taxon>Bacteria</taxon>
        <taxon>Pseudomonadati</taxon>
        <taxon>Pseudomonadota</taxon>
        <taxon>Alphaproteobacteria</taxon>
        <taxon>Hyphomicrobiales</taxon>
        <taxon>Aurantimonadaceae</taxon>
        <taxon>Jiella</taxon>
    </lineage>
</organism>
<dbReference type="Proteomes" id="UP000664288">
    <property type="component" value="Unassembled WGS sequence"/>
</dbReference>
<dbReference type="EMBL" id="JAFMPY010000013">
    <property type="protein sequence ID" value="MBO0904680.1"/>
    <property type="molecule type" value="Genomic_DNA"/>
</dbReference>
<comment type="caution">
    <text evidence="1">The sequence shown here is derived from an EMBL/GenBank/DDBJ whole genome shotgun (WGS) entry which is preliminary data.</text>
</comment>
<accession>A0ABS3J4S6</accession>
<evidence type="ECO:0000313" key="1">
    <source>
        <dbReference type="EMBL" id="MBO0904680.1"/>
    </source>
</evidence>
<sequence length="168" mass="18282">MAENVALNAISADRMEAGRRYLDALDALGFVVEGAMWTVDAHGDDAELALLTSLVETVGPQTIYAALFRADEQAKTPREVSPWIVSIYGPQTNLFRSFQSEGVGAMDPISAAAPGGETQDLAAKSWVLHGRLTRPSWIYRVGLHGRPASRRAALRKWRDFESQIAVAA</sequence>